<name>A0A6A6XH38_9PLEO</name>
<evidence type="ECO:0000313" key="3">
    <source>
        <dbReference type="Proteomes" id="UP000799757"/>
    </source>
</evidence>
<dbReference type="SUPFAM" id="SSF53335">
    <property type="entry name" value="S-adenosyl-L-methionine-dependent methyltransferases"/>
    <property type="match status" value="1"/>
</dbReference>
<dbReference type="EMBL" id="MU001848">
    <property type="protein sequence ID" value="KAF2795786.1"/>
    <property type="molecule type" value="Genomic_DNA"/>
</dbReference>
<organism evidence="2 3">
    <name type="scientific">Melanomma pulvis-pyrius CBS 109.77</name>
    <dbReference type="NCBI Taxonomy" id="1314802"/>
    <lineage>
        <taxon>Eukaryota</taxon>
        <taxon>Fungi</taxon>
        <taxon>Dikarya</taxon>
        <taxon>Ascomycota</taxon>
        <taxon>Pezizomycotina</taxon>
        <taxon>Dothideomycetes</taxon>
        <taxon>Pleosporomycetidae</taxon>
        <taxon>Pleosporales</taxon>
        <taxon>Melanommataceae</taxon>
        <taxon>Melanomma</taxon>
    </lineage>
</organism>
<dbReference type="GO" id="GO:0008168">
    <property type="term" value="F:methyltransferase activity"/>
    <property type="evidence" value="ECO:0007669"/>
    <property type="project" value="UniProtKB-KW"/>
</dbReference>
<evidence type="ECO:0000256" key="1">
    <source>
        <dbReference type="SAM" id="MobiDB-lite"/>
    </source>
</evidence>
<feature type="compositionally biased region" description="Polar residues" evidence="1">
    <location>
        <begin position="210"/>
        <end position="226"/>
    </location>
</feature>
<sequence length="447" mass="50096">SVPIRRPKTMEEEPPQPDDPARDHTAAPHKRARTDSGSSTSAESLCDRHSTRTLDSDDVDFVDENGRVYGNDTYFMPCDQAEQDRLAIQHQVFVGALKGKLSTTPLTNATRRVLDLGTGPGNWAVAVAEQFPNTEVVGVDMAVWDIETTEADAGGGRVTWEIDDLDIWGVESDMDDLTSRLENYNPFVDPTARNPLDSPAKTKAAKDSQTHSQSETPYPSSPSFNPYTLDPDEQPGWHFSHPFDLIHLRNCKGTFAYWEDVYAEIYKNLAPGGWVEVADFELVLPTMINATTPSPGSEEPAPGYTDGAPLPTIRKLYLAMMEASFKSGRPLGTFYMHPTYLEDAGFKDVRTTYVNVPIGQWPEDPEQKKIGKMFLVVFYESLEAHLLRLLTKWGDKDKVWTVEEVLEEVERGKREIMDWSDGPGGRESREGWCANFKWIVGRKSKNA</sequence>
<dbReference type="OrthoDB" id="2013972at2759"/>
<evidence type="ECO:0000313" key="2">
    <source>
        <dbReference type="EMBL" id="KAF2795786.1"/>
    </source>
</evidence>
<protein>
    <submittedName>
        <fullName evidence="2">S-adenosyl-L-methionine-dependent methyltransferase</fullName>
    </submittedName>
</protein>
<proteinExistence type="predicted"/>
<dbReference type="Pfam" id="PF13489">
    <property type="entry name" value="Methyltransf_23"/>
    <property type="match status" value="1"/>
</dbReference>
<keyword evidence="2" id="KW-0489">Methyltransferase</keyword>
<dbReference type="AlphaFoldDB" id="A0A6A6XH38"/>
<dbReference type="PANTHER" id="PTHR43591:SF10">
    <property type="entry name" value="ABC TRANSMEMBRANE TYPE-1 DOMAIN-CONTAINING PROTEIN-RELATED"/>
    <property type="match status" value="1"/>
</dbReference>
<dbReference type="PANTHER" id="PTHR43591">
    <property type="entry name" value="METHYLTRANSFERASE"/>
    <property type="match status" value="1"/>
</dbReference>
<feature type="region of interest" description="Disordered" evidence="1">
    <location>
        <begin position="188"/>
        <end position="231"/>
    </location>
</feature>
<feature type="region of interest" description="Disordered" evidence="1">
    <location>
        <begin position="1"/>
        <end position="51"/>
    </location>
</feature>
<dbReference type="GO" id="GO:0032259">
    <property type="term" value="P:methylation"/>
    <property type="evidence" value="ECO:0007669"/>
    <property type="project" value="UniProtKB-KW"/>
</dbReference>
<feature type="non-terminal residue" evidence="2">
    <location>
        <position position="1"/>
    </location>
</feature>
<dbReference type="CDD" id="cd02440">
    <property type="entry name" value="AdoMet_MTases"/>
    <property type="match status" value="1"/>
</dbReference>
<gene>
    <name evidence="2" type="ORF">K505DRAFT_239161</name>
</gene>
<keyword evidence="2" id="KW-0808">Transferase</keyword>
<dbReference type="Gene3D" id="3.40.50.150">
    <property type="entry name" value="Vaccinia Virus protein VP39"/>
    <property type="match status" value="1"/>
</dbReference>
<keyword evidence="3" id="KW-1185">Reference proteome</keyword>
<accession>A0A6A6XH38</accession>
<dbReference type="Proteomes" id="UP000799757">
    <property type="component" value="Unassembled WGS sequence"/>
</dbReference>
<reference evidence="2" key="1">
    <citation type="journal article" date="2020" name="Stud. Mycol.">
        <title>101 Dothideomycetes genomes: a test case for predicting lifestyles and emergence of pathogens.</title>
        <authorList>
            <person name="Haridas S."/>
            <person name="Albert R."/>
            <person name="Binder M."/>
            <person name="Bloem J."/>
            <person name="Labutti K."/>
            <person name="Salamov A."/>
            <person name="Andreopoulos B."/>
            <person name="Baker S."/>
            <person name="Barry K."/>
            <person name="Bills G."/>
            <person name="Bluhm B."/>
            <person name="Cannon C."/>
            <person name="Castanera R."/>
            <person name="Culley D."/>
            <person name="Daum C."/>
            <person name="Ezra D."/>
            <person name="Gonzalez J."/>
            <person name="Henrissat B."/>
            <person name="Kuo A."/>
            <person name="Liang C."/>
            <person name="Lipzen A."/>
            <person name="Lutzoni F."/>
            <person name="Magnuson J."/>
            <person name="Mondo S."/>
            <person name="Nolan M."/>
            <person name="Ohm R."/>
            <person name="Pangilinan J."/>
            <person name="Park H.-J."/>
            <person name="Ramirez L."/>
            <person name="Alfaro M."/>
            <person name="Sun H."/>
            <person name="Tritt A."/>
            <person name="Yoshinaga Y."/>
            <person name="Zwiers L.-H."/>
            <person name="Turgeon B."/>
            <person name="Goodwin S."/>
            <person name="Spatafora J."/>
            <person name="Crous P."/>
            <person name="Grigoriev I."/>
        </authorList>
    </citation>
    <scope>NUCLEOTIDE SEQUENCE</scope>
    <source>
        <strain evidence="2">CBS 109.77</strain>
    </source>
</reference>
<dbReference type="InterPro" id="IPR029063">
    <property type="entry name" value="SAM-dependent_MTases_sf"/>
</dbReference>